<dbReference type="GO" id="GO:0008840">
    <property type="term" value="F:4-hydroxy-tetrahydrodipicolinate synthase activity"/>
    <property type="evidence" value="ECO:0007669"/>
    <property type="project" value="TreeGrafter"/>
</dbReference>
<dbReference type="SUPFAM" id="SSF51569">
    <property type="entry name" value="Aldolase"/>
    <property type="match status" value="1"/>
</dbReference>
<dbReference type="SMART" id="SM01130">
    <property type="entry name" value="DHDPS"/>
    <property type="match status" value="1"/>
</dbReference>
<comment type="similarity">
    <text evidence="2">Belongs to the DapA family.</text>
</comment>
<dbReference type="PANTHER" id="PTHR12128">
    <property type="entry name" value="DIHYDRODIPICOLINATE SYNTHASE"/>
    <property type="match status" value="1"/>
</dbReference>
<protein>
    <submittedName>
        <fullName evidence="5">Dihydrodipicolinate synthase family protein</fullName>
    </submittedName>
</protein>
<evidence type="ECO:0000313" key="6">
    <source>
        <dbReference type="Proteomes" id="UP000641588"/>
    </source>
</evidence>
<evidence type="ECO:0000256" key="1">
    <source>
        <dbReference type="ARBA" id="ARBA00023239"/>
    </source>
</evidence>
<dbReference type="Gene3D" id="3.20.20.70">
    <property type="entry name" value="Aldolase class I"/>
    <property type="match status" value="1"/>
</dbReference>
<name>A0A972JZA6_9BACL</name>
<feature type="active site" description="Schiff-base intermediate with substrate" evidence="3">
    <location>
        <position position="178"/>
    </location>
</feature>
<reference evidence="5" key="1">
    <citation type="submission" date="2019-10" db="EMBL/GenBank/DDBJ databases">
        <title>Description of Paenibacillus glebae sp. nov.</title>
        <authorList>
            <person name="Carlier A."/>
            <person name="Qi S."/>
        </authorList>
    </citation>
    <scope>NUCLEOTIDE SEQUENCE</scope>
    <source>
        <strain evidence="5">LMG 31456</strain>
    </source>
</reference>
<keyword evidence="1 2" id="KW-0456">Lyase</keyword>
<evidence type="ECO:0000256" key="2">
    <source>
        <dbReference type="PIRNR" id="PIRNR001365"/>
    </source>
</evidence>
<dbReference type="EMBL" id="WHOD01000003">
    <property type="protein sequence ID" value="NOU91643.1"/>
    <property type="molecule type" value="Genomic_DNA"/>
</dbReference>
<dbReference type="InterPro" id="IPR013785">
    <property type="entry name" value="Aldolase_TIM"/>
</dbReference>
<sequence length="313" mass="34535">MKDFTILIPGEAANIVYSNVIEKIKGINAINVTPFDSSLEIDWTALKANITFLLNRGLEAIYPCGNTGEFYALTIDEAKEVTRYVTDLVAKRSLVIAGVGYDVKTACDLAQNAEACGADGLMVHQPIHPYLLADGLIEYYKQIAASTKLPIILYVRSEQISLEVLQETAKLPNVIGVKYAVNHLPSFTKAVQGVKEDLVWICGTAEMWAPYFFAAGAVGFTSGLVNVETIRPFKMLDALREGNYSEAMSIWEEVAPFEDLRAKYNTGNNVTVVKEAMYQLGLLPSKAVRPPISLLNDNEVKQVTNLLKDWGLY</sequence>
<dbReference type="Pfam" id="PF00701">
    <property type="entry name" value="DHDPS"/>
    <property type="match status" value="1"/>
</dbReference>
<evidence type="ECO:0000256" key="4">
    <source>
        <dbReference type="PIRSR" id="PIRSR001365-2"/>
    </source>
</evidence>
<dbReference type="AlphaFoldDB" id="A0A972JZA6"/>
<comment type="caution">
    <text evidence="5">The sequence shown here is derived from an EMBL/GenBank/DDBJ whole genome shotgun (WGS) entry which is preliminary data.</text>
</comment>
<dbReference type="RefSeq" id="WP_171649812.1">
    <property type="nucleotide sequence ID" value="NZ_WHOD01000003.1"/>
</dbReference>
<accession>A0A972JZA6</accession>
<feature type="binding site" evidence="4">
    <location>
        <position position="67"/>
    </location>
    <ligand>
        <name>pyruvate</name>
        <dbReference type="ChEBI" id="CHEBI:15361"/>
    </ligand>
</feature>
<dbReference type="Proteomes" id="UP000641588">
    <property type="component" value="Unassembled WGS sequence"/>
</dbReference>
<dbReference type="InterPro" id="IPR002220">
    <property type="entry name" value="DapA-like"/>
</dbReference>
<organism evidence="5 6">
    <name type="scientific">Paenibacillus foliorum</name>
    <dbReference type="NCBI Taxonomy" id="2654974"/>
    <lineage>
        <taxon>Bacteria</taxon>
        <taxon>Bacillati</taxon>
        <taxon>Bacillota</taxon>
        <taxon>Bacilli</taxon>
        <taxon>Bacillales</taxon>
        <taxon>Paenibacillaceae</taxon>
        <taxon>Paenibacillus</taxon>
    </lineage>
</organism>
<evidence type="ECO:0000313" key="5">
    <source>
        <dbReference type="EMBL" id="NOU91643.1"/>
    </source>
</evidence>
<dbReference type="CDD" id="cd00408">
    <property type="entry name" value="DHDPS-like"/>
    <property type="match status" value="1"/>
</dbReference>
<evidence type="ECO:0000256" key="3">
    <source>
        <dbReference type="PIRSR" id="PIRSR001365-1"/>
    </source>
</evidence>
<dbReference type="PIRSF" id="PIRSF001365">
    <property type="entry name" value="DHDPS"/>
    <property type="match status" value="1"/>
</dbReference>
<dbReference type="PANTHER" id="PTHR12128:SF19">
    <property type="entry name" value="5-DEHYDRO-4-DEOXYGLUCARATE DEHYDRATASE 2-RELATED"/>
    <property type="match status" value="1"/>
</dbReference>
<proteinExistence type="inferred from homology"/>
<feature type="active site" description="Proton donor/acceptor" evidence="3">
    <location>
        <position position="154"/>
    </location>
</feature>
<keyword evidence="6" id="KW-1185">Reference proteome</keyword>
<gene>
    <name evidence="5" type="ORF">GC093_00115</name>
</gene>